<dbReference type="PROSITE" id="PS50835">
    <property type="entry name" value="IG_LIKE"/>
    <property type="match status" value="1"/>
</dbReference>
<organism evidence="2 3">
    <name type="scientific">Mycobacterium phage Phlei</name>
    <dbReference type="NCBI Taxonomy" id="1690684"/>
    <lineage>
        <taxon>Viruses</taxon>
        <taxon>Duplodnaviria</taxon>
        <taxon>Heunggongvirae</taxon>
        <taxon>Uroviricota</taxon>
        <taxon>Caudoviricetes</taxon>
        <taxon>Phleivirus</taxon>
        <taxon>Phleivirus Phlei</taxon>
    </lineage>
</organism>
<dbReference type="GeneID" id="26517129"/>
<reference evidence="2 3" key="1">
    <citation type="journal article" date="2016" name="Arch. Virol.">
        <title>Genome sequence of a cluster A13 mycobacteriophage detected in Mycobacterium phlei over a half century ago.</title>
        <authorList>
            <person name="Marton S."/>
            <person name="Feher E."/>
            <person name="Horvath B."/>
            <person name="Haber K."/>
            <person name="Somogyi P."/>
            <person name="Minarovits J."/>
            <person name="Banyai K."/>
        </authorList>
    </citation>
    <scope>NUCLEOTIDE SEQUENCE [LARGE SCALE GENOMIC DNA]</scope>
</reference>
<protein>
    <recommendedName>
        <fullName evidence="1">Ig-like domain-containing protein</fullName>
    </recommendedName>
</protein>
<evidence type="ECO:0000313" key="3">
    <source>
        <dbReference type="Proteomes" id="UP000203948"/>
    </source>
</evidence>
<sequence length="42" mass="4464">MVVPALFVVDLSRPANATGQSDLATMACLMQDIEPDGFPVGW</sequence>
<keyword evidence="3" id="KW-1185">Reference proteome</keyword>
<feature type="domain" description="Ig-like" evidence="1">
    <location>
        <begin position="4"/>
        <end position="42"/>
    </location>
</feature>
<accession>A0A0N9BDL9</accession>
<proteinExistence type="predicted"/>
<evidence type="ECO:0000313" key="2">
    <source>
        <dbReference type="EMBL" id="ALA48114.1"/>
    </source>
</evidence>
<dbReference type="KEGG" id="vg:26517129"/>
<dbReference type="RefSeq" id="YP_009187995.1">
    <property type="nucleotide sequence ID" value="NC_028662.1"/>
</dbReference>
<evidence type="ECO:0000259" key="1">
    <source>
        <dbReference type="PROSITE" id="PS50835"/>
    </source>
</evidence>
<dbReference type="InterPro" id="IPR007110">
    <property type="entry name" value="Ig-like_dom"/>
</dbReference>
<dbReference type="EMBL" id="KT206225">
    <property type="protein sequence ID" value="ALA48114.1"/>
    <property type="molecule type" value="Genomic_DNA"/>
</dbReference>
<name>A0A0N9BDL9_9CAUD</name>
<dbReference type="Proteomes" id="UP000203948">
    <property type="component" value="Segment"/>
</dbReference>